<dbReference type="STRING" id="1047168.A0A0F4GYZ2"/>
<comment type="similarity">
    <text evidence="1">Belongs to the RdRP family.</text>
</comment>
<dbReference type="Pfam" id="PF25358">
    <property type="entry name" value="PH_fung_RdRP"/>
    <property type="match status" value="1"/>
</dbReference>
<evidence type="ECO:0000313" key="4">
    <source>
        <dbReference type="EMBL" id="KJY02263.1"/>
    </source>
</evidence>
<gene>
    <name evidence="4" type="ORF">TI39_contig71g00017</name>
</gene>
<dbReference type="EMBL" id="LAFY01000068">
    <property type="protein sequence ID" value="KJY02263.1"/>
    <property type="molecule type" value="Genomic_DNA"/>
</dbReference>
<dbReference type="EC" id="2.7.7.48" evidence="1"/>
<dbReference type="InterPro" id="IPR007855">
    <property type="entry name" value="RDRP"/>
</dbReference>
<feature type="domain" description="RdRP-like PH" evidence="3">
    <location>
        <begin position="123"/>
        <end position="300"/>
    </location>
</feature>
<comment type="caution">
    <text evidence="4">The sequence shown here is derived from an EMBL/GenBank/DDBJ whole genome shotgun (WGS) entry which is preliminary data.</text>
</comment>
<dbReference type="InterPro" id="IPR057503">
    <property type="entry name" value="PH_RdRP"/>
</dbReference>
<proteinExistence type="inferred from homology"/>
<comment type="catalytic activity">
    <reaction evidence="1">
        <text>RNA(n) + a ribonucleoside 5'-triphosphate = RNA(n+1) + diphosphate</text>
        <dbReference type="Rhea" id="RHEA:21248"/>
        <dbReference type="Rhea" id="RHEA-COMP:14527"/>
        <dbReference type="Rhea" id="RHEA-COMP:17342"/>
        <dbReference type="ChEBI" id="CHEBI:33019"/>
        <dbReference type="ChEBI" id="CHEBI:61557"/>
        <dbReference type="ChEBI" id="CHEBI:140395"/>
        <dbReference type="EC" id="2.7.7.48"/>
    </reaction>
</comment>
<evidence type="ECO:0000313" key="5">
    <source>
        <dbReference type="Proteomes" id="UP000033647"/>
    </source>
</evidence>
<dbReference type="AlphaFoldDB" id="A0A0F4GYZ2"/>
<dbReference type="Pfam" id="PF05183">
    <property type="entry name" value="RdRP"/>
    <property type="match status" value="1"/>
</dbReference>
<dbReference type="GO" id="GO:0003968">
    <property type="term" value="F:RNA-directed RNA polymerase activity"/>
    <property type="evidence" value="ECO:0007669"/>
    <property type="project" value="UniProtKB-KW"/>
</dbReference>
<evidence type="ECO:0000256" key="1">
    <source>
        <dbReference type="RuleBase" id="RU363098"/>
    </source>
</evidence>
<reference evidence="4 5" key="1">
    <citation type="submission" date="2015-03" db="EMBL/GenBank/DDBJ databases">
        <title>RNA-seq based gene annotation and comparative genomics of four Zymoseptoria species reveal species-specific pathogenicity related genes and transposable element activity.</title>
        <authorList>
            <person name="Grandaubert J."/>
            <person name="Bhattacharyya A."/>
            <person name="Stukenbrock E.H."/>
        </authorList>
    </citation>
    <scope>NUCLEOTIDE SEQUENCE [LARGE SCALE GENOMIC DNA]</scope>
    <source>
        <strain evidence="4 5">Zb18110</strain>
    </source>
</reference>
<dbReference type="GO" id="GO:0030422">
    <property type="term" value="P:siRNA processing"/>
    <property type="evidence" value="ECO:0007669"/>
    <property type="project" value="TreeGrafter"/>
</dbReference>
<feature type="domain" description="RDRP core" evidence="2">
    <location>
        <begin position="428"/>
        <end position="1025"/>
    </location>
</feature>
<keyword evidence="5" id="KW-1185">Reference proteome</keyword>
<dbReference type="GO" id="GO:0003723">
    <property type="term" value="F:RNA binding"/>
    <property type="evidence" value="ECO:0007669"/>
    <property type="project" value="UniProtKB-KW"/>
</dbReference>
<keyword evidence="1 4" id="KW-0696">RNA-directed RNA polymerase</keyword>
<dbReference type="PANTHER" id="PTHR23079:SF17">
    <property type="entry name" value="RNA-DEPENDENT RNA POLYMERASE"/>
    <property type="match status" value="1"/>
</dbReference>
<keyword evidence="1" id="KW-0694">RNA-binding</keyword>
<organism evidence="4 5">
    <name type="scientific">Zymoseptoria brevis</name>
    <dbReference type="NCBI Taxonomy" id="1047168"/>
    <lineage>
        <taxon>Eukaryota</taxon>
        <taxon>Fungi</taxon>
        <taxon>Dikarya</taxon>
        <taxon>Ascomycota</taxon>
        <taxon>Pezizomycotina</taxon>
        <taxon>Dothideomycetes</taxon>
        <taxon>Dothideomycetidae</taxon>
        <taxon>Mycosphaerellales</taxon>
        <taxon>Mycosphaerellaceae</taxon>
        <taxon>Zymoseptoria</taxon>
    </lineage>
</organism>
<dbReference type="PANTHER" id="PTHR23079">
    <property type="entry name" value="RNA-DEPENDENT RNA POLYMERASE"/>
    <property type="match status" value="1"/>
</dbReference>
<keyword evidence="1" id="KW-0548">Nucleotidyltransferase</keyword>
<accession>A0A0F4GYZ2</accession>
<dbReference type="Proteomes" id="UP000033647">
    <property type="component" value="Unassembled WGS sequence"/>
</dbReference>
<protein>
    <recommendedName>
        <fullName evidence="1">RNA-dependent RNA polymerase</fullName>
        <ecNumber evidence="1">2.7.7.48</ecNumber>
    </recommendedName>
</protein>
<keyword evidence="1" id="KW-0808">Transferase</keyword>
<evidence type="ECO:0000259" key="3">
    <source>
        <dbReference type="Pfam" id="PF25358"/>
    </source>
</evidence>
<evidence type="ECO:0000259" key="2">
    <source>
        <dbReference type="Pfam" id="PF05183"/>
    </source>
</evidence>
<name>A0A0F4GYZ2_9PEZI</name>
<dbReference type="InterPro" id="IPR057596">
    <property type="entry name" value="RDRP_core"/>
</dbReference>
<dbReference type="GO" id="GO:0031380">
    <property type="term" value="C:nuclear RNA-directed RNA polymerase complex"/>
    <property type="evidence" value="ECO:0007669"/>
    <property type="project" value="TreeGrafter"/>
</dbReference>
<dbReference type="OrthoDB" id="6513042at2759"/>
<sequence length="1234" mass="139744">MDIFVQNVPDHATRRHIEDFFRNVFLDCGIEKFHAEKLGDKPLANITVLDVAAAQVFLDRYGRTQHPQRRQLRLHWGGKNIIVSRSKNEVSPWALKSLAETPQKVQPAAVDSVPGTKGQASASFSGITLQCGRWEYLNVGGQSAQLVFVSEFTDNRPGRILVGSKEAVILLGPDGSDQCRIDFSYHPSDCIDIVVGTYEEPSITFNLNKAPKIYEVPAFDQLAAQMTALLLGPRAQKSRPPKKIRISGINSVHQKVAGTCWTYRFVLSDARKLPDLRKLLAKNAKMCSVQALKTRTTYPKDFLEDNFIRLSHELTRGAWPRKPFTLHYQIERLARNGYLPPLTVIKLLPKISTLYNTYGDDPVCAALRRLSRDVPFPGPGTQAHDFTVGSLEEQLGDFASSYDEYAPDNPYELTRRHTHINLVHKVVVMPTGLRLEGPEPEPTNRVLRRYAKYTDFFLRVEFRDEDGATVRYDPRTDLHRIYHGRFKTVLDSSILISGRAFSFLGFSHSSLRSQSCWFMAPFVFNGSLRYADHVLQDLGEFKMIRTPAKCAARIGQNFTDTNTSVELRPEQVYWLNDVERNGRTFSDGVGIISMELLQSVWRVYGTRRLLKPTILQIRFQGCKGMVSLDTRLQGKCLALRKSMRKFHTETTWDLEICGAAFRPLPMILNRQFTKIFEDLGIPLSVFMDLQQKSVDKLRRMTHSAINTANFLDETECTKAARVPSLIRYLGQMGLDYRHDPFLYKVVEMSVVSKLRDIKYRGRIPIDDGVTLYGIMDETGVLKANEIFVVTEKAPLGGRSVLVRDNVIVTRSPAMHPGDIQIVNAVDVPADSPLRQLSNVVVFSQHGDRDLPSMLSGGDLDGDIYNVIWLPQLVPTATYRAADYPKAPPQELDRDVTRKDMSDFFVKFMEADQLGMLCTAHLQIADQREMGVLDPDCIKLSGMASTAVDFSKTGIPVDLAHMPRYDRCKPDFMAPSPRVIVSEQGYIAFEDEDQDEDIAFEGIDIERRSYRFYRSDKALGHLFRAIDERQFIDKMQVARAAYPRENGQELMETVLDYAQRWATQYGVLYGHHRPLARNIRACYDDALANLLVDYEPSPHSPLSEIEVFAGQILGRVAGPQGRTLRDLAKTMRERFATVVEHTIVRITKGDEAMKDAEYMDELMALEDNEHYDERELEALPRALACLEVAVNESGYKDRKVGALNSFEYVAAGVALRELDRFRVTTFGSLSGLPRV</sequence>